<reference evidence="5" key="1">
    <citation type="journal article" date="2023" name="Insect Mol. Biol.">
        <title>Genome sequencing provides insights into the evolution of gene families encoding plant cell wall-degrading enzymes in longhorned beetles.</title>
        <authorList>
            <person name="Shin N.R."/>
            <person name="Okamura Y."/>
            <person name="Kirsch R."/>
            <person name="Pauchet Y."/>
        </authorList>
    </citation>
    <scope>NUCLEOTIDE SEQUENCE</scope>
    <source>
        <strain evidence="5">MMC_N1</strain>
    </source>
</reference>
<feature type="non-terminal residue" evidence="5">
    <location>
        <position position="1"/>
    </location>
</feature>
<accession>A0ABQ9K4V5</accession>
<dbReference type="Proteomes" id="UP001162164">
    <property type="component" value="Unassembled WGS sequence"/>
</dbReference>
<keyword evidence="6" id="KW-1185">Reference proteome</keyword>
<organism evidence="5 6">
    <name type="scientific">Molorchus minor</name>
    <dbReference type="NCBI Taxonomy" id="1323400"/>
    <lineage>
        <taxon>Eukaryota</taxon>
        <taxon>Metazoa</taxon>
        <taxon>Ecdysozoa</taxon>
        <taxon>Arthropoda</taxon>
        <taxon>Hexapoda</taxon>
        <taxon>Insecta</taxon>
        <taxon>Pterygota</taxon>
        <taxon>Neoptera</taxon>
        <taxon>Endopterygota</taxon>
        <taxon>Coleoptera</taxon>
        <taxon>Polyphaga</taxon>
        <taxon>Cucujiformia</taxon>
        <taxon>Chrysomeloidea</taxon>
        <taxon>Cerambycidae</taxon>
        <taxon>Lamiinae</taxon>
        <taxon>Monochamini</taxon>
        <taxon>Molorchus</taxon>
    </lineage>
</organism>
<dbReference type="InterPro" id="IPR032104">
    <property type="entry name" value="Spaetzle"/>
</dbReference>
<keyword evidence="2" id="KW-1015">Disulfide bond</keyword>
<dbReference type="PANTHER" id="PTHR23199">
    <property type="entry name" value="NEUROTROPHIN 1-RELATED"/>
    <property type="match status" value="1"/>
</dbReference>
<evidence type="ECO:0000256" key="1">
    <source>
        <dbReference type="ARBA" id="ARBA00022729"/>
    </source>
</evidence>
<proteinExistence type="predicted"/>
<evidence type="ECO:0000256" key="3">
    <source>
        <dbReference type="ARBA" id="ARBA00023180"/>
    </source>
</evidence>
<evidence type="ECO:0000256" key="2">
    <source>
        <dbReference type="ARBA" id="ARBA00023157"/>
    </source>
</evidence>
<evidence type="ECO:0000313" key="5">
    <source>
        <dbReference type="EMBL" id="KAJ8985636.1"/>
    </source>
</evidence>
<name>A0ABQ9K4V5_9CUCU</name>
<dbReference type="SUPFAM" id="SSF57501">
    <property type="entry name" value="Cystine-knot cytokines"/>
    <property type="match status" value="1"/>
</dbReference>
<keyword evidence="1" id="KW-0732">Signal</keyword>
<evidence type="ECO:0000313" key="6">
    <source>
        <dbReference type="Proteomes" id="UP001162164"/>
    </source>
</evidence>
<dbReference type="Gene3D" id="2.10.90.10">
    <property type="entry name" value="Cystine-knot cytokines"/>
    <property type="match status" value="1"/>
</dbReference>
<dbReference type="Pfam" id="PF16077">
    <property type="entry name" value="Spaetzle"/>
    <property type="match status" value="1"/>
</dbReference>
<dbReference type="InterPro" id="IPR029034">
    <property type="entry name" value="Cystine-knot_cytokine"/>
</dbReference>
<keyword evidence="3" id="KW-0325">Glycoprotein</keyword>
<comment type="caution">
    <text evidence="5">The sequence shown here is derived from an EMBL/GenBank/DDBJ whole genome shotgun (WGS) entry which is preliminary data.</text>
</comment>
<sequence>SELCESKLNRLFAPKHHCNVGEVLCNTTKFYPEKEIKKILGRNRRKFEPLSGPVIEPGDLVQMPQIKNSLDEYQEVNMCRTRTVTVVPKTGFDVDMKLRYIVNVEGFQQALTYETCLDANQDCFGSDLLPFDYKTLCKQTYNIVRLVSLSEAGKLEYGRFTVPSNCVCSYKKERLF</sequence>
<protein>
    <recommendedName>
        <fullName evidence="4">Spaetzle domain-containing protein</fullName>
    </recommendedName>
</protein>
<dbReference type="EMBL" id="JAPWTJ010000010">
    <property type="protein sequence ID" value="KAJ8985636.1"/>
    <property type="molecule type" value="Genomic_DNA"/>
</dbReference>
<feature type="domain" description="Spaetzle" evidence="4">
    <location>
        <begin position="77"/>
        <end position="169"/>
    </location>
</feature>
<dbReference type="InterPro" id="IPR052444">
    <property type="entry name" value="Spz/Toll_ligand-like"/>
</dbReference>
<evidence type="ECO:0000259" key="4">
    <source>
        <dbReference type="Pfam" id="PF16077"/>
    </source>
</evidence>
<gene>
    <name evidence="5" type="ORF">NQ317_015132</name>
</gene>
<dbReference type="PANTHER" id="PTHR23199:SF12">
    <property type="entry name" value="NEUROTROPHIN 1-RELATED"/>
    <property type="match status" value="1"/>
</dbReference>